<gene>
    <name evidence="8" type="ordered locus">Srot_2224</name>
</gene>
<protein>
    <recommendedName>
        <fullName evidence="6">SURF1-like protein</fullName>
    </recommendedName>
</protein>
<proteinExistence type="inferred from homology"/>
<evidence type="ECO:0000256" key="2">
    <source>
        <dbReference type="ARBA" id="ARBA00007165"/>
    </source>
</evidence>
<comment type="similarity">
    <text evidence="2 6">Belongs to the SURF1 family.</text>
</comment>
<feature type="transmembrane region" description="Helical" evidence="6">
    <location>
        <begin position="25"/>
        <end position="44"/>
    </location>
</feature>
<evidence type="ECO:0000256" key="7">
    <source>
        <dbReference type="SAM" id="MobiDB-lite"/>
    </source>
</evidence>
<name>D6ZA05_SEGRD</name>
<dbReference type="eggNOG" id="COG3346">
    <property type="taxonomic scope" value="Bacteria"/>
</dbReference>
<comment type="subcellular location">
    <subcellularLocation>
        <location evidence="6">Cell membrane</location>
        <topology evidence="6">Multi-pass membrane protein</topology>
    </subcellularLocation>
    <subcellularLocation>
        <location evidence="1">Membrane</location>
    </subcellularLocation>
</comment>
<feature type="compositionally biased region" description="Low complexity" evidence="7">
    <location>
        <begin position="253"/>
        <end position="279"/>
    </location>
</feature>
<feature type="transmembrane region" description="Helical" evidence="6">
    <location>
        <begin position="223"/>
        <end position="246"/>
    </location>
</feature>
<evidence type="ECO:0000256" key="4">
    <source>
        <dbReference type="ARBA" id="ARBA00022989"/>
    </source>
</evidence>
<dbReference type="Proteomes" id="UP000002247">
    <property type="component" value="Chromosome"/>
</dbReference>
<evidence type="ECO:0000256" key="1">
    <source>
        <dbReference type="ARBA" id="ARBA00004370"/>
    </source>
</evidence>
<dbReference type="KEGG" id="srt:Srot_2224"/>
<sequence length="319" mass="33392">MTTPAASCAPRAGAARWRVLLRPSWIALAAAVVLFAALCFWVFAPWQLGKHGRTQQRNERVQEALAAPPVPLAELLRAGVGPQSDWRAVSVTGVYETGKQVLLRERPVQGNAQGPQVLAPFRFDNGKSVLVNRGYLPEGATTAPPAPSGTVTLNARLRLPEATPAARAVRTLASGAEEVPAIDPPVVQNLTGVSLEPAYLQLSAGQAGALGALEEPNLDPGPYLSYGLQWLAFGVIALAALGYFGYAELRPTGTDTSAADSSSTDNGATASSTAQPQASRGDVVGGLTRAERKRELRAALAGEHHRPAAAGPLADRYGR</sequence>
<keyword evidence="3 6" id="KW-0812">Transmembrane</keyword>
<evidence type="ECO:0000256" key="6">
    <source>
        <dbReference type="RuleBase" id="RU363076"/>
    </source>
</evidence>
<dbReference type="AlphaFoldDB" id="D6ZA05"/>
<reference evidence="8 9" key="1">
    <citation type="journal article" date="2010" name="Stand. Genomic Sci.">
        <title>Complete genome sequence of Segniliparus rotundus type strain (CDC 1076).</title>
        <authorList>
            <person name="Sikorski J."/>
            <person name="Lapidus A."/>
            <person name="Copeland A."/>
            <person name="Misra M."/>
            <person name="Glavina Del Rio T."/>
            <person name="Nolan M."/>
            <person name="Lucas S."/>
            <person name="Chen F."/>
            <person name="Tice H."/>
            <person name="Cheng J.F."/>
            <person name="Jando M."/>
            <person name="Schneider S."/>
            <person name="Bruce D."/>
            <person name="Goodwin L."/>
            <person name="Pitluck S."/>
            <person name="Liolios K."/>
            <person name="Mikhailova N."/>
            <person name="Pati A."/>
            <person name="Ivanova N."/>
            <person name="Mavromatis K."/>
            <person name="Chen A."/>
            <person name="Palaniappan K."/>
            <person name="Chertkov O."/>
            <person name="Land M."/>
            <person name="Hauser L."/>
            <person name="Chang Y.J."/>
            <person name="Jeffries C.D."/>
            <person name="Brettin T."/>
            <person name="Detter J.C."/>
            <person name="Han C."/>
            <person name="Rohde M."/>
            <person name="Goker M."/>
            <person name="Bristow J."/>
            <person name="Eisen J.A."/>
            <person name="Markowitz V."/>
            <person name="Hugenholtz P."/>
            <person name="Kyrpides N.C."/>
            <person name="Klenk H.P."/>
        </authorList>
    </citation>
    <scope>NUCLEOTIDE SEQUENCE [LARGE SCALE GENOMIC DNA]</scope>
    <source>
        <strain evidence="9">ATCC BAA-972 / CDC 1076 / CIP 108378 / DSM 44985 / JCM 13578</strain>
    </source>
</reference>
<keyword evidence="4 6" id="KW-1133">Transmembrane helix</keyword>
<dbReference type="PROSITE" id="PS50895">
    <property type="entry name" value="SURF1"/>
    <property type="match status" value="1"/>
</dbReference>
<dbReference type="GO" id="GO:0005886">
    <property type="term" value="C:plasma membrane"/>
    <property type="evidence" value="ECO:0007669"/>
    <property type="project" value="UniProtKB-SubCell"/>
</dbReference>
<keyword evidence="6" id="KW-1003">Cell membrane</keyword>
<evidence type="ECO:0000313" key="8">
    <source>
        <dbReference type="EMBL" id="ADG98675.1"/>
    </source>
</evidence>
<dbReference type="InterPro" id="IPR002994">
    <property type="entry name" value="Surf1/Shy1"/>
</dbReference>
<dbReference type="PANTHER" id="PTHR23427:SF2">
    <property type="entry name" value="SURFEIT LOCUS PROTEIN 1"/>
    <property type="match status" value="1"/>
</dbReference>
<dbReference type="RefSeq" id="WP_013139125.1">
    <property type="nucleotide sequence ID" value="NC_014168.1"/>
</dbReference>
<evidence type="ECO:0000256" key="3">
    <source>
        <dbReference type="ARBA" id="ARBA00022692"/>
    </source>
</evidence>
<dbReference type="HOGENOM" id="CLU_047737_0_0_11"/>
<accession>D6ZA05</accession>
<evidence type="ECO:0000256" key="5">
    <source>
        <dbReference type="ARBA" id="ARBA00023136"/>
    </source>
</evidence>
<organism evidence="8 9">
    <name type="scientific">Segniliparus rotundus (strain ATCC BAA-972 / CDC 1076 / CIP 108378 / DSM 44985 / JCM 13578)</name>
    <dbReference type="NCBI Taxonomy" id="640132"/>
    <lineage>
        <taxon>Bacteria</taxon>
        <taxon>Bacillati</taxon>
        <taxon>Actinomycetota</taxon>
        <taxon>Actinomycetes</taxon>
        <taxon>Mycobacteriales</taxon>
        <taxon>Segniliparaceae</taxon>
        <taxon>Segniliparus</taxon>
    </lineage>
</organism>
<evidence type="ECO:0000313" key="9">
    <source>
        <dbReference type="Proteomes" id="UP000002247"/>
    </source>
</evidence>
<dbReference type="Pfam" id="PF02104">
    <property type="entry name" value="SURF1"/>
    <property type="match status" value="1"/>
</dbReference>
<dbReference type="STRING" id="640132.Srot_2224"/>
<keyword evidence="9" id="KW-1185">Reference proteome</keyword>
<feature type="compositionally biased region" description="Basic and acidic residues" evidence="7">
    <location>
        <begin position="289"/>
        <end position="306"/>
    </location>
</feature>
<keyword evidence="5 6" id="KW-0472">Membrane</keyword>
<dbReference type="PANTHER" id="PTHR23427">
    <property type="entry name" value="SURFEIT LOCUS PROTEIN"/>
    <property type="match status" value="1"/>
</dbReference>
<dbReference type="InterPro" id="IPR045214">
    <property type="entry name" value="Surf1/Surf4"/>
</dbReference>
<dbReference type="CDD" id="cd06662">
    <property type="entry name" value="SURF1"/>
    <property type="match status" value="1"/>
</dbReference>
<feature type="region of interest" description="Disordered" evidence="7">
    <location>
        <begin position="253"/>
        <end position="319"/>
    </location>
</feature>
<dbReference type="EMBL" id="CP001958">
    <property type="protein sequence ID" value="ADG98675.1"/>
    <property type="molecule type" value="Genomic_DNA"/>
</dbReference>
<dbReference type="OrthoDB" id="9807214at2"/>